<dbReference type="EMBL" id="JAQQXS010000002">
    <property type="protein sequence ID" value="MDC8784217.1"/>
    <property type="molecule type" value="Genomic_DNA"/>
</dbReference>
<dbReference type="NCBIfam" id="TIGR02098">
    <property type="entry name" value="MJ0042_CXXC"/>
    <property type="match status" value="1"/>
</dbReference>
<dbReference type="RefSeq" id="WP_273595326.1">
    <property type="nucleotide sequence ID" value="NZ_JAQQXS010000002.1"/>
</dbReference>
<evidence type="ECO:0000256" key="1">
    <source>
        <dbReference type="SAM" id="MobiDB-lite"/>
    </source>
</evidence>
<accession>A0ABT5KMR2</accession>
<sequence>MSLATRCTACGTIFRVVQDQLRVSEGWVRCGRCAEVFDAREQLFDIDREAPPPWPAPAEALDVTNTPNTESVEDNWQFDETPTTHADQHNSGFSEPEHVQAFVPPPELAADAAPEIDVEQDHAAPQATAPYVSAGGQQRQEPRWVDDAPPDNVDEEPRPKPAGVAKAPKVTPVTAAPAEPLVDDKPDVLLSKSLEAAAQAAAKSAVSAASPSAKSVPGKSGRVGKSAADATNQAAVPSFMRKPADGQHIWQRGTVRAALGLGVLLSMLLLGTQVLFYAHDAMAATWPQTRPALMSFCKLAGCELRPWQRIEHVAVESTALSQMSPGSASARYQLAISLRNKGHVELATPWVELSLTDASGALVSRRLLAPNEFRSAAMPLQSAQATVAAASAPPAPSSTTASTQTATRDSAALPVMAAGAELPLQVVLSTGAQRISGYSVEIFYP</sequence>
<dbReference type="InterPro" id="IPR011723">
    <property type="entry name" value="Znf/thioredoxin_put"/>
</dbReference>
<evidence type="ECO:0000313" key="3">
    <source>
        <dbReference type="EMBL" id="MDC8784217.1"/>
    </source>
</evidence>
<gene>
    <name evidence="3" type="ORF">PRZ01_03295</name>
</gene>
<reference evidence="3 4" key="1">
    <citation type="submission" date="2022-10" db="EMBL/GenBank/DDBJ databases">
        <title>paucibacter sp. hw8 Genome sequencing.</title>
        <authorList>
            <person name="Park S."/>
        </authorList>
    </citation>
    <scope>NUCLEOTIDE SEQUENCE [LARGE SCALE GENOMIC DNA]</scope>
    <source>
        <strain evidence="4">hw8</strain>
    </source>
</reference>
<feature type="region of interest" description="Disordered" evidence="1">
    <location>
        <begin position="205"/>
        <end position="227"/>
    </location>
</feature>
<organism evidence="3 4">
    <name type="scientific">Roseateles koreensis</name>
    <dbReference type="NCBI Taxonomy" id="2987526"/>
    <lineage>
        <taxon>Bacteria</taxon>
        <taxon>Pseudomonadati</taxon>
        <taxon>Pseudomonadota</taxon>
        <taxon>Betaproteobacteria</taxon>
        <taxon>Burkholderiales</taxon>
        <taxon>Sphaerotilaceae</taxon>
        <taxon>Roseateles</taxon>
    </lineage>
</organism>
<feature type="domain" description="Zinc finger/thioredoxin putative" evidence="2">
    <location>
        <begin position="3"/>
        <end position="39"/>
    </location>
</feature>
<feature type="compositionally biased region" description="Low complexity" evidence="1">
    <location>
        <begin position="164"/>
        <end position="178"/>
    </location>
</feature>
<feature type="region of interest" description="Disordered" evidence="1">
    <location>
        <begin position="131"/>
        <end position="179"/>
    </location>
</feature>
<keyword evidence="4" id="KW-1185">Reference proteome</keyword>
<proteinExistence type="predicted"/>
<dbReference type="Proteomes" id="UP001219862">
    <property type="component" value="Unassembled WGS sequence"/>
</dbReference>
<evidence type="ECO:0000259" key="2">
    <source>
        <dbReference type="Pfam" id="PF13719"/>
    </source>
</evidence>
<dbReference type="Pfam" id="PF11906">
    <property type="entry name" value="DUF3426"/>
    <property type="match status" value="1"/>
</dbReference>
<feature type="region of interest" description="Disordered" evidence="1">
    <location>
        <begin position="388"/>
        <end position="407"/>
    </location>
</feature>
<comment type="caution">
    <text evidence="3">The sequence shown here is derived from an EMBL/GenBank/DDBJ whole genome shotgun (WGS) entry which is preliminary data.</text>
</comment>
<feature type="compositionally biased region" description="Low complexity" evidence="1">
    <location>
        <begin position="205"/>
        <end position="215"/>
    </location>
</feature>
<protein>
    <submittedName>
        <fullName evidence="3">Zinc-ribbon and DUF3426 domain-containing protein</fullName>
    </submittedName>
</protein>
<dbReference type="InterPro" id="IPR021834">
    <property type="entry name" value="DUF3426"/>
</dbReference>
<name>A0ABT5KMR2_9BURK</name>
<dbReference type="Pfam" id="PF13719">
    <property type="entry name" value="Zn_ribbon_5"/>
    <property type="match status" value="1"/>
</dbReference>
<evidence type="ECO:0000313" key="4">
    <source>
        <dbReference type="Proteomes" id="UP001219862"/>
    </source>
</evidence>